<name>F2UQA8_SALR5</name>
<feature type="compositionally biased region" description="Acidic residues" evidence="6">
    <location>
        <begin position="174"/>
        <end position="193"/>
    </location>
</feature>
<feature type="region of interest" description="Disordered" evidence="6">
    <location>
        <begin position="1"/>
        <end position="193"/>
    </location>
</feature>
<evidence type="ECO:0000256" key="1">
    <source>
        <dbReference type="ARBA" id="ARBA00004123"/>
    </source>
</evidence>
<dbReference type="GO" id="GO:0000727">
    <property type="term" value="P:double-strand break repair via break-induced replication"/>
    <property type="evidence" value="ECO:0007669"/>
    <property type="project" value="TreeGrafter"/>
</dbReference>
<dbReference type="Pfam" id="PF16922">
    <property type="entry name" value="SLD5_C"/>
    <property type="match status" value="1"/>
</dbReference>
<proteinExistence type="inferred from homology"/>
<dbReference type="InterPro" id="IPR031633">
    <property type="entry name" value="SLD5_C"/>
</dbReference>
<gene>
    <name evidence="9" type="ORF">PTSG_10761</name>
</gene>
<keyword evidence="5" id="KW-0539">Nucleus</keyword>
<dbReference type="CDD" id="cd21692">
    <property type="entry name" value="GINS_B_Sld5"/>
    <property type="match status" value="1"/>
</dbReference>
<dbReference type="InterPro" id="IPR021151">
    <property type="entry name" value="GINS_A"/>
</dbReference>
<feature type="compositionally biased region" description="Low complexity" evidence="6">
    <location>
        <begin position="88"/>
        <end position="123"/>
    </location>
</feature>
<dbReference type="Pfam" id="PF05916">
    <property type="entry name" value="Sld5"/>
    <property type="match status" value="1"/>
</dbReference>
<dbReference type="GeneID" id="16069260"/>
<feature type="domain" description="GINS subunit" evidence="7">
    <location>
        <begin position="246"/>
        <end position="317"/>
    </location>
</feature>
<organism evidence="10">
    <name type="scientific">Salpingoeca rosetta (strain ATCC 50818 / BSB-021)</name>
    <dbReference type="NCBI Taxonomy" id="946362"/>
    <lineage>
        <taxon>Eukaryota</taxon>
        <taxon>Choanoflagellata</taxon>
        <taxon>Craspedida</taxon>
        <taxon>Salpingoecidae</taxon>
        <taxon>Salpingoeca</taxon>
    </lineage>
</organism>
<keyword evidence="10" id="KW-1185">Reference proteome</keyword>
<dbReference type="OrthoDB" id="338231at2759"/>
<feature type="compositionally biased region" description="Low complexity" evidence="6">
    <location>
        <begin position="32"/>
        <end position="44"/>
    </location>
</feature>
<dbReference type="AlphaFoldDB" id="F2UQA8"/>
<dbReference type="KEGG" id="sre:PTSG_10761"/>
<dbReference type="Proteomes" id="UP000007799">
    <property type="component" value="Unassembled WGS sequence"/>
</dbReference>
<dbReference type="GO" id="GO:0006261">
    <property type="term" value="P:DNA-templated DNA replication"/>
    <property type="evidence" value="ECO:0007669"/>
    <property type="project" value="InterPro"/>
</dbReference>
<dbReference type="Gene3D" id="1.20.58.1030">
    <property type="match status" value="1"/>
</dbReference>
<dbReference type="InterPro" id="IPR036224">
    <property type="entry name" value="GINS_bundle-like_dom_sf"/>
</dbReference>
<dbReference type="SUPFAM" id="SSF160059">
    <property type="entry name" value="PriA/YqbF domain"/>
    <property type="match status" value="1"/>
</dbReference>
<evidence type="ECO:0000256" key="2">
    <source>
        <dbReference type="ARBA" id="ARBA00008187"/>
    </source>
</evidence>
<dbReference type="InterPro" id="IPR038749">
    <property type="entry name" value="Sld5_GINS_A"/>
</dbReference>
<evidence type="ECO:0000313" key="10">
    <source>
        <dbReference type="Proteomes" id="UP000007799"/>
    </source>
</evidence>
<comment type="similarity">
    <text evidence="2">Belongs to the GINS4/SLD5 family.</text>
</comment>
<dbReference type="InParanoid" id="F2UQA8"/>
<evidence type="ECO:0000259" key="7">
    <source>
        <dbReference type="Pfam" id="PF05916"/>
    </source>
</evidence>
<dbReference type="CDD" id="cd11711">
    <property type="entry name" value="GINS_A_Sld5"/>
    <property type="match status" value="1"/>
</dbReference>
<accession>F2UQA8</accession>
<feature type="compositionally biased region" description="Polar residues" evidence="6">
    <location>
        <begin position="67"/>
        <end position="79"/>
    </location>
</feature>
<dbReference type="RefSeq" id="XP_004988725.1">
    <property type="nucleotide sequence ID" value="XM_004988668.1"/>
</dbReference>
<comment type="subcellular location">
    <subcellularLocation>
        <location evidence="1">Nucleus</location>
    </subcellularLocation>
</comment>
<dbReference type="Gene3D" id="3.40.5.60">
    <property type="match status" value="1"/>
</dbReference>
<feature type="domain" description="DNA replication complex GINS protein SLD5 C-terminal" evidence="8">
    <location>
        <begin position="338"/>
        <end position="393"/>
    </location>
</feature>
<sequence>MADEVQRAVGEKEMTPQHGGVEGGEEETGMPQDAVQATAVTAQAEEAEEEEDEEEEEEEAVQAIAVSSFTAVSGTSGAGSRQEDTPGTSTTIALASTATSASAITDPAESGSTATSATATTASLPARGARSAFTMRVGDGARNDSGDDGGNDDDDGDSGGGHGSGGDHGVGGRDDDDDDDDADDDDDDDEEEHAEAIARAIATLKQGWINEKLAPVLLPYEHNAVQTAIYEMNEQDEASRAQTFEDTDDKFIFELYQLELERIRFIVSSYLRIRLVKIERYAHHLVSSPEHMATLSPREQEYVNDYVKLLDDHFTQSFLKDIPEGVRPDREGQRVTTPNVSAYVFCRFAADVGQINAGDDLIPSNIDTHEGDIYLLRFETIQNLVESGQVHLI</sequence>
<feature type="compositionally biased region" description="Acidic residues" evidence="6">
    <location>
        <begin position="45"/>
        <end position="60"/>
    </location>
</feature>
<evidence type="ECO:0000313" key="9">
    <source>
        <dbReference type="EMBL" id="EGD79776.1"/>
    </source>
</evidence>
<evidence type="ECO:0000256" key="6">
    <source>
        <dbReference type="SAM" id="MobiDB-lite"/>
    </source>
</evidence>
<evidence type="ECO:0000256" key="3">
    <source>
        <dbReference type="ARBA" id="ARBA00014804"/>
    </source>
</evidence>
<dbReference type="eggNOG" id="KOG3176">
    <property type="taxonomic scope" value="Eukaryota"/>
</dbReference>
<dbReference type="SUPFAM" id="SSF158573">
    <property type="entry name" value="GINS helical bundle-like"/>
    <property type="match status" value="1"/>
</dbReference>
<dbReference type="STRING" id="946362.F2UQA8"/>
<evidence type="ECO:0000256" key="4">
    <source>
        <dbReference type="ARBA" id="ARBA00022705"/>
    </source>
</evidence>
<keyword evidence="4" id="KW-0235">DNA replication</keyword>
<dbReference type="EMBL" id="GL832988">
    <property type="protein sequence ID" value="EGD79776.1"/>
    <property type="molecule type" value="Genomic_DNA"/>
</dbReference>
<feature type="compositionally biased region" description="Acidic residues" evidence="6">
    <location>
        <begin position="146"/>
        <end position="157"/>
    </location>
</feature>
<dbReference type="InterPro" id="IPR008591">
    <property type="entry name" value="GINS_Sld5"/>
</dbReference>
<evidence type="ECO:0000259" key="8">
    <source>
        <dbReference type="Pfam" id="PF16922"/>
    </source>
</evidence>
<protein>
    <recommendedName>
        <fullName evidence="3">DNA replication complex GINS protein SLD5</fullName>
    </recommendedName>
</protein>
<evidence type="ECO:0000256" key="5">
    <source>
        <dbReference type="ARBA" id="ARBA00023242"/>
    </source>
</evidence>
<dbReference type="PANTHER" id="PTHR21206">
    <property type="entry name" value="SLD5 PROTEIN"/>
    <property type="match status" value="1"/>
</dbReference>
<reference evidence="9" key="1">
    <citation type="submission" date="2009-08" db="EMBL/GenBank/DDBJ databases">
        <title>Annotation of Salpingoeca rosetta.</title>
        <authorList>
            <consortium name="The Broad Institute Genome Sequencing Platform"/>
            <person name="Russ C."/>
            <person name="Cuomo C."/>
            <person name="Burger G."/>
            <person name="Gray M.W."/>
            <person name="Holland P.W.H."/>
            <person name="King N."/>
            <person name="Lang F.B.F."/>
            <person name="Roger A.J."/>
            <person name="Ruiz-Trillo I."/>
            <person name="Young S.K."/>
            <person name="Zeng Q."/>
            <person name="Gargeya S."/>
            <person name="Alvarado L."/>
            <person name="Berlin A."/>
            <person name="Chapman S.B."/>
            <person name="Chen Z."/>
            <person name="Freedman E."/>
            <person name="Gellesch M."/>
            <person name="Goldberg J."/>
            <person name="Griggs A."/>
            <person name="Gujja S."/>
            <person name="Heilman E."/>
            <person name="Heiman D."/>
            <person name="Howarth C."/>
            <person name="Mehta T."/>
            <person name="Neiman D."/>
            <person name="Pearson M."/>
            <person name="Roberts A."/>
            <person name="Saif S."/>
            <person name="Shea T."/>
            <person name="Shenoy N."/>
            <person name="Sisk P."/>
            <person name="Stolte C."/>
            <person name="Sykes S."/>
            <person name="White J."/>
            <person name="Yandava C."/>
            <person name="Haas B."/>
            <person name="Nusbaum C."/>
            <person name="Birren B."/>
        </authorList>
    </citation>
    <scope>NUCLEOTIDE SEQUENCE [LARGE SCALE GENOMIC DNA]</scope>
    <source>
        <strain evidence="9">ATCC 50818</strain>
    </source>
</reference>
<dbReference type="PANTHER" id="PTHR21206:SF0">
    <property type="entry name" value="DNA REPLICATION COMPLEX GINS PROTEIN SLD5"/>
    <property type="match status" value="1"/>
</dbReference>
<feature type="compositionally biased region" description="Gly residues" evidence="6">
    <location>
        <begin position="158"/>
        <end position="169"/>
    </location>
</feature>
<feature type="compositionally biased region" description="Basic and acidic residues" evidence="6">
    <location>
        <begin position="1"/>
        <end position="15"/>
    </location>
</feature>
<dbReference type="GO" id="GO:0000811">
    <property type="term" value="C:GINS complex"/>
    <property type="evidence" value="ECO:0007669"/>
    <property type="project" value="TreeGrafter"/>
</dbReference>